<evidence type="ECO:0000313" key="2">
    <source>
        <dbReference type="Proteomes" id="UP000011131"/>
    </source>
</evidence>
<keyword evidence="2" id="KW-1185">Reference proteome</keyword>
<gene>
    <name evidence="1" type="ordered locus">MYSTI_06892</name>
</gene>
<proteinExistence type="predicted"/>
<dbReference type="Pfam" id="PF12322">
    <property type="entry name" value="T4_baseplate"/>
    <property type="match status" value="1"/>
</dbReference>
<dbReference type="eggNOG" id="ENOG5030ZP1">
    <property type="taxonomic scope" value="Bacteria"/>
</dbReference>
<dbReference type="Proteomes" id="UP000011131">
    <property type="component" value="Chromosome"/>
</dbReference>
<dbReference type="RefSeq" id="WP_015352419.1">
    <property type="nucleotide sequence ID" value="NC_020126.1"/>
</dbReference>
<dbReference type="AlphaFoldDB" id="L7UJT1"/>
<dbReference type="STRING" id="1278073.MYSTI_06892"/>
<dbReference type="InterPro" id="IPR024364">
    <property type="entry name" value="Baseplate_phage_T4-like"/>
</dbReference>
<dbReference type="KEGG" id="msd:MYSTI_06892"/>
<evidence type="ECO:0008006" key="3">
    <source>
        <dbReference type="Google" id="ProtNLM"/>
    </source>
</evidence>
<dbReference type="HOGENOM" id="CLU_076891_0_0_7"/>
<name>L7UJT1_MYXSD</name>
<reference evidence="1 2" key="1">
    <citation type="journal article" date="2013" name="Genome Announc.">
        <title>Complete genome sequence of Myxococcus stipitatus strain DSM 14675, a fruiting myxobacterium.</title>
        <authorList>
            <person name="Huntley S."/>
            <person name="Kneip S."/>
            <person name="Treuner-Lange A."/>
            <person name="Sogaard-Andersen L."/>
        </authorList>
    </citation>
    <scope>NUCLEOTIDE SEQUENCE [LARGE SCALE GENOMIC DNA]</scope>
    <source>
        <strain evidence="2">DSM 14675 / JCM 12634 / Mx s8</strain>
    </source>
</reference>
<dbReference type="PATRIC" id="fig|1278073.3.peg.6998"/>
<dbReference type="OrthoDB" id="283948at2"/>
<dbReference type="EMBL" id="CP004025">
    <property type="protein sequence ID" value="AGC48165.1"/>
    <property type="molecule type" value="Genomic_DNA"/>
</dbReference>
<evidence type="ECO:0000313" key="1">
    <source>
        <dbReference type="EMBL" id="AGC48165.1"/>
    </source>
</evidence>
<organism evidence="1 2">
    <name type="scientific">Myxococcus stipitatus (strain DSM 14675 / JCM 12634 / Mx s8)</name>
    <dbReference type="NCBI Taxonomy" id="1278073"/>
    <lineage>
        <taxon>Bacteria</taxon>
        <taxon>Pseudomonadati</taxon>
        <taxon>Myxococcota</taxon>
        <taxon>Myxococcia</taxon>
        <taxon>Myxococcales</taxon>
        <taxon>Cystobacterineae</taxon>
        <taxon>Myxococcaceae</taxon>
        <taxon>Myxococcus</taxon>
    </lineage>
</organism>
<accession>L7UJT1</accession>
<sequence length="260" mass="27803">MSPARNDGPSPPGARRLVGPVRPLHAATLLVAWEQGQREGPVERALTLLGQALPETPREVLAALTIGERDGLLLALRMGMFGPTAPCVVGCPRCDETLELELSLADFSLPPPVETESVIRFEGLGLGVRAPTSQDLLEVRRAGDATALAAALLARCARVTEGAEPGALVPAHAAEAVAAEMARLDPQAELRLELSCAACSIDFSTVFDVVAYLWQEVETAAQRLLLEVDLLARSYGWSEHDILALTPTRRRAYLRLTGMA</sequence>
<protein>
    <recommendedName>
        <fullName evidence="3">T4 bacteriophage base plate protein</fullName>
    </recommendedName>
</protein>